<evidence type="ECO:0000313" key="1">
    <source>
        <dbReference type="EMBL" id="SEL91726.1"/>
    </source>
</evidence>
<dbReference type="STRING" id="332977.SAMN05421740_11383"/>
<reference evidence="2" key="1">
    <citation type="submission" date="2016-10" db="EMBL/GenBank/DDBJ databases">
        <authorList>
            <person name="Varghese N."/>
            <person name="Submissions S."/>
        </authorList>
    </citation>
    <scope>NUCLEOTIDE SEQUENCE [LARGE SCALE GENOMIC DNA]</scope>
    <source>
        <strain evidence="2">Jip14</strain>
    </source>
</reference>
<proteinExistence type="predicted"/>
<organism evidence="1 2">
    <name type="scientific">Parapedobacter koreensis</name>
    <dbReference type="NCBI Taxonomy" id="332977"/>
    <lineage>
        <taxon>Bacteria</taxon>
        <taxon>Pseudomonadati</taxon>
        <taxon>Bacteroidota</taxon>
        <taxon>Sphingobacteriia</taxon>
        <taxon>Sphingobacteriales</taxon>
        <taxon>Sphingobacteriaceae</taxon>
        <taxon>Parapedobacter</taxon>
    </lineage>
</organism>
<dbReference type="Proteomes" id="UP000198916">
    <property type="component" value="Unassembled WGS sequence"/>
</dbReference>
<dbReference type="AlphaFoldDB" id="A0A1H7U4U9"/>
<dbReference type="EMBL" id="FNZR01000013">
    <property type="protein sequence ID" value="SEL91726.1"/>
    <property type="molecule type" value="Genomic_DNA"/>
</dbReference>
<evidence type="ECO:0000313" key="2">
    <source>
        <dbReference type="Proteomes" id="UP000198916"/>
    </source>
</evidence>
<accession>A0A1H7U4U9</accession>
<protein>
    <submittedName>
        <fullName evidence="1">Uncharacterized protein</fullName>
    </submittedName>
</protein>
<sequence>MFVRLVRFRRLSFRKVYYYTAHIEGADNIEFQDFLVRMSDNIEYREQLGMILQYIEEIGEKYGALRGHFKHERSADALPPPYYIQPGKPNRYGLRLYCIRLSNDIVVLLNGDLKTENNPEDCPNCRRHFRFANALARKLDEAIRAKDIILNGRELEMDEDFEVEL</sequence>
<gene>
    <name evidence="1" type="ORF">SAMN05421740_11383</name>
</gene>
<name>A0A1H7U4U9_9SPHI</name>
<keyword evidence="2" id="KW-1185">Reference proteome</keyword>